<evidence type="ECO:0000256" key="1">
    <source>
        <dbReference type="SAM" id="MobiDB-lite"/>
    </source>
</evidence>
<gene>
    <name evidence="3" type="ORF">QP116_06740</name>
</gene>
<name>A0AAP4C7R3_9MICC</name>
<sequence>MSEDRKDEFESNDPDKKPAWEPLEQMGQEPPTAPPGQNSGGYEPPRSNEDGNDEGGCGLMVAGAFVSILFTVLLTPVTLGTGNPGVLFIPPLILVIIGIVMVGNGKNKAFGWGLIAGPFAGLIIAWGVCVAMLGALH</sequence>
<dbReference type="AlphaFoldDB" id="A0AAP4C7R3"/>
<protein>
    <submittedName>
        <fullName evidence="3">Uncharacterized protein</fullName>
    </submittedName>
</protein>
<feature type="transmembrane region" description="Helical" evidence="2">
    <location>
        <begin position="85"/>
        <end position="103"/>
    </location>
</feature>
<evidence type="ECO:0000256" key="2">
    <source>
        <dbReference type="SAM" id="Phobius"/>
    </source>
</evidence>
<dbReference type="RefSeq" id="WP_285333278.1">
    <property type="nucleotide sequence ID" value="NZ_JASODW010000007.1"/>
</dbReference>
<organism evidence="3 4">
    <name type="scientific">Pseudoglutamicibacter cumminsii</name>
    <dbReference type="NCBI Taxonomy" id="156979"/>
    <lineage>
        <taxon>Bacteria</taxon>
        <taxon>Bacillati</taxon>
        <taxon>Actinomycetota</taxon>
        <taxon>Actinomycetes</taxon>
        <taxon>Micrococcales</taxon>
        <taxon>Micrococcaceae</taxon>
        <taxon>Pseudoglutamicibacter</taxon>
    </lineage>
</organism>
<accession>A0AAP4C7R3</accession>
<evidence type="ECO:0000313" key="4">
    <source>
        <dbReference type="Proteomes" id="UP001240483"/>
    </source>
</evidence>
<feature type="region of interest" description="Disordered" evidence="1">
    <location>
        <begin position="1"/>
        <end position="55"/>
    </location>
</feature>
<feature type="transmembrane region" description="Helical" evidence="2">
    <location>
        <begin position="110"/>
        <end position="136"/>
    </location>
</feature>
<keyword evidence="2" id="KW-1133">Transmembrane helix</keyword>
<dbReference type="EMBL" id="JASODW010000007">
    <property type="protein sequence ID" value="MDK6275432.1"/>
    <property type="molecule type" value="Genomic_DNA"/>
</dbReference>
<evidence type="ECO:0000313" key="3">
    <source>
        <dbReference type="EMBL" id="MDK6275432.1"/>
    </source>
</evidence>
<feature type="transmembrane region" description="Helical" evidence="2">
    <location>
        <begin position="56"/>
        <end position="79"/>
    </location>
</feature>
<feature type="compositionally biased region" description="Basic and acidic residues" evidence="1">
    <location>
        <begin position="1"/>
        <end position="19"/>
    </location>
</feature>
<comment type="caution">
    <text evidence="3">The sequence shown here is derived from an EMBL/GenBank/DDBJ whole genome shotgun (WGS) entry which is preliminary data.</text>
</comment>
<keyword evidence="2" id="KW-0472">Membrane</keyword>
<reference evidence="3" key="1">
    <citation type="submission" date="2023-05" db="EMBL/GenBank/DDBJ databases">
        <title>Cataloging the Phylogenetic Diversity of Human Bladder Bacteria.</title>
        <authorList>
            <person name="Du J."/>
        </authorList>
    </citation>
    <scope>NUCLEOTIDE SEQUENCE</scope>
    <source>
        <strain evidence="3">UMB9978</strain>
    </source>
</reference>
<keyword evidence="2" id="KW-0812">Transmembrane</keyword>
<dbReference type="Proteomes" id="UP001240483">
    <property type="component" value="Unassembled WGS sequence"/>
</dbReference>
<proteinExistence type="predicted"/>